<evidence type="ECO:0000256" key="1">
    <source>
        <dbReference type="ARBA" id="ARBA00004141"/>
    </source>
</evidence>
<dbReference type="InterPro" id="IPR050598">
    <property type="entry name" value="AminoAcid_Transporter"/>
</dbReference>
<dbReference type="AlphaFoldDB" id="A0A1Z1CBF7"/>
<feature type="transmembrane region" description="Helical" evidence="6">
    <location>
        <begin position="467"/>
        <end position="487"/>
    </location>
</feature>
<keyword evidence="3 6" id="KW-1133">Transmembrane helix</keyword>
<dbReference type="EMBL" id="KX264259">
    <property type="protein sequence ID" value="ANM86434.1"/>
    <property type="molecule type" value="Genomic_DNA"/>
</dbReference>
<feature type="transmembrane region" description="Helical" evidence="6">
    <location>
        <begin position="89"/>
        <end position="110"/>
    </location>
</feature>
<dbReference type="GO" id="GO:0016020">
    <property type="term" value="C:membrane"/>
    <property type="evidence" value="ECO:0007669"/>
    <property type="project" value="UniProtKB-SubCell"/>
</dbReference>
<proteinExistence type="predicted"/>
<feature type="transmembrane region" description="Helical" evidence="6">
    <location>
        <begin position="131"/>
        <end position="157"/>
    </location>
</feature>
<reference evidence="7" key="1">
    <citation type="submission" date="2016-05" db="EMBL/GenBank/DDBJ databases">
        <title>Lichen genome sequencing reveals its rich biosynthetic potential.</title>
        <authorList>
            <person name="Bertrand R.L."/>
            <person name="Abdel-Hameed M."/>
            <person name="Sorensen J.L."/>
        </authorList>
    </citation>
    <scope>NUCLEOTIDE SEQUENCE</scope>
</reference>
<dbReference type="PANTHER" id="PTHR11785">
    <property type="entry name" value="AMINO ACID TRANSPORTER"/>
    <property type="match status" value="1"/>
</dbReference>
<feature type="transmembrane region" description="Helical" evidence="6">
    <location>
        <begin position="337"/>
        <end position="359"/>
    </location>
</feature>
<feature type="transmembrane region" description="Helical" evidence="6">
    <location>
        <begin position="202"/>
        <end position="221"/>
    </location>
</feature>
<feature type="transmembrane region" description="Helical" evidence="6">
    <location>
        <begin position="169"/>
        <end position="190"/>
    </location>
</feature>
<dbReference type="Pfam" id="PF13520">
    <property type="entry name" value="AA_permease_2"/>
    <property type="match status" value="1"/>
</dbReference>
<sequence length="510" mass="54959">MSDLDYVEPLLSPPTTPTYGTALEQDPPETLKPARSIEDDVLPETAVVGRTIGWGSAYIIVISRVIGSGIFAMPGAIVKTVGSPGLALLMWVVGALVAWCGLAITLEYGCMLPRSGGEKVYLEYTFRRPRFLASTLVAVQAVLLGFTASNCIVFAKYTLFALKFEPSDAAVKALAVGLLTAITIVHGCFYKSGIWIQNILGWAKVVLIVFVIVTGFFVVAFRRETEPSAEGISLGFPADDLWRGSNWSWGVLSTAFFKIFYSYAGLGNINNVLNEVKNPVRTLKTVGPVALMTACVMYLLVNVAYLSVVPIEDIKQSGELIAALFFERVFGPGFGNVFLPLAVAVSAAGNVMVVTFSLVTHQGMAQKGISANFLSKARVNQEVARQGFLPYASLLASSRPFNAPMGGLIVHYVPSLLVIVLPPSADVYAFIADVEGYAGQFFAVATSSGLLWLRYKKPDLYRPFKAWIPGVWLRIALCIGLIAAPFFPPKHGTGDVGFFYATYALVGLGV</sequence>
<dbReference type="Gene3D" id="1.20.1740.10">
    <property type="entry name" value="Amino acid/polyamine transporter I"/>
    <property type="match status" value="1"/>
</dbReference>
<dbReference type="GO" id="GO:0015179">
    <property type="term" value="F:L-amino acid transmembrane transporter activity"/>
    <property type="evidence" value="ECO:0007669"/>
    <property type="project" value="TreeGrafter"/>
</dbReference>
<dbReference type="PANTHER" id="PTHR11785:SF532">
    <property type="entry name" value="TRANSPORTER, PUTATIVE (EUROFUNG)-RELATED"/>
    <property type="match status" value="1"/>
</dbReference>
<dbReference type="PIRSF" id="PIRSF006060">
    <property type="entry name" value="AA_transporter"/>
    <property type="match status" value="1"/>
</dbReference>
<evidence type="ECO:0000256" key="2">
    <source>
        <dbReference type="ARBA" id="ARBA00022692"/>
    </source>
</evidence>
<name>A0A1Z1CBF7_CLAUC</name>
<reference evidence="8" key="2">
    <citation type="submission" date="2017-12" db="EMBL/GenBank/DDBJ databases">
        <title>Genome Sequencing Reveals a Rich Biosynthetic Potential.</title>
        <authorList>
            <person name="Bertrand R.L."/>
            <person name="Abdel-Hameed M.E."/>
            <person name="Sorensen J.L."/>
        </authorList>
    </citation>
    <scope>NUCLEOTIDE SEQUENCE</scope>
</reference>
<keyword evidence="4 6" id="KW-0472">Membrane</keyword>
<dbReference type="InterPro" id="IPR002293">
    <property type="entry name" value="AA/rel_permease1"/>
</dbReference>
<dbReference type="EMBL" id="MG777489">
    <property type="protein sequence ID" value="AUW31031.1"/>
    <property type="molecule type" value="Genomic_DNA"/>
</dbReference>
<keyword evidence="2 6" id="KW-0812">Transmembrane</keyword>
<evidence type="ECO:0000256" key="5">
    <source>
        <dbReference type="SAM" id="MobiDB-lite"/>
    </source>
</evidence>
<protein>
    <recommendedName>
        <fullName evidence="9">Methionine permease</fullName>
    </recommendedName>
</protein>
<evidence type="ECO:0000256" key="3">
    <source>
        <dbReference type="ARBA" id="ARBA00022989"/>
    </source>
</evidence>
<feature type="transmembrane region" description="Helical" evidence="6">
    <location>
        <begin position="286"/>
        <end position="308"/>
    </location>
</feature>
<feature type="transmembrane region" description="Helical" evidence="6">
    <location>
        <begin position="437"/>
        <end position="455"/>
    </location>
</feature>
<feature type="transmembrane region" description="Helical" evidence="6">
    <location>
        <begin position="57"/>
        <end position="77"/>
    </location>
</feature>
<evidence type="ECO:0000256" key="6">
    <source>
        <dbReference type="SAM" id="Phobius"/>
    </source>
</evidence>
<evidence type="ECO:0000313" key="7">
    <source>
        <dbReference type="EMBL" id="ANM86434.1"/>
    </source>
</evidence>
<feature type="region of interest" description="Disordered" evidence="5">
    <location>
        <begin position="1"/>
        <end position="28"/>
    </location>
</feature>
<evidence type="ECO:0008006" key="9">
    <source>
        <dbReference type="Google" id="ProtNLM"/>
    </source>
</evidence>
<evidence type="ECO:0000313" key="8">
    <source>
        <dbReference type="EMBL" id="AUW31031.1"/>
    </source>
</evidence>
<feature type="transmembrane region" description="Helical" evidence="6">
    <location>
        <begin position="247"/>
        <end position="266"/>
    </location>
</feature>
<comment type="subcellular location">
    <subcellularLocation>
        <location evidence="1">Membrane</location>
        <topology evidence="1">Multi-pass membrane protein</topology>
    </subcellularLocation>
</comment>
<organism evidence="7">
    <name type="scientific">Cladonia uncialis subsp. uncialis</name>
    <dbReference type="NCBI Taxonomy" id="180999"/>
    <lineage>
        <taxon>Eukaryota</taxon>
        <taxon>Fungi</taxon>
        <taxon>Dikarya</taxon>
        <taxon>Ascomycota</taxon>
        <taxon>Pezizomycotina</taxon>
        <taxon>Lecanoromycetes</taxon>
        <taxon>OSLEUM clade</taxon>
        <taxon>Lecanoromycetidae</taxon>
        <taxon>Lecanorales</taxon>
        <taxon>Lecanorineae</taxon>
        <taxon>Cladoniaceae</taxon>
        <taxon>Cladonia</taxon>
    </lineage>
</organism>
<accession>A0A1Z1CBF7</accession>
<evidence type="ECO:0000256" key="4">
    <source>
        <dbReference type="ARBA" id="ARBA00023136"/>
    </source>
</evidence>
<feature type="transmembrane region" description="Helical" evidence="6">
    <location>
        <begin position="409"/>
        <end position="431"/>
    </location>
</feature>